<dbReference type="Proteomes" id="UP000694569">
    <property type="component" value="Unplaced"/>
</dbReference>
<dbReference type="FunFam" id="3.40.50.1820:FF:000024">
    <property type="entry name" value="acyl-coenzyme A thioesterase 4"/>
    <property type="match status" value="2"/>
</dbReference>
<dbReference type="FunFam" id="2.60.40.2240:FF:000001">
    <property type="entry name" value="acyl-coenzyme A thioesterase 4"/>
    <property type="match status" value="1"/>
</dbReference>
<dbReference type="Pfam" id="PF04775">
    <property type="entry name" value="Bile_Hydr_Trans"/>
    <property type="match status" value="1"/>
</dbReference>
<dbReference type="SUPFAM" id="SSF53474">
    <property type="entry name" value="alpha/beta-Hydrolases"/>
    <property type="match status" value="2"/>
</dbReference>
<evidence type="ECO:0000313" key="6">
    <source>
        <dbReference type="Proteomes" id="UP000694569"/>
    </source>
</evidence>
<dbReference type="PANTHER" id="PTHR10824">
    <property type="entry name" value="ACYL-COENZYME A THIOESTERASE-RELATED"/>
    <property type="match status" value="1"/>
</dbReference>
<keyword evidence="2" id="KW-0276">Fatty acid metabolism</keyword>
<organism evidence="5 6">
    <name type="scientific">Leptobrachium leishanense</name>
    <name type="common">Leishan spiny toad</name>
    <dbReference type="NCBI Taxonomy" id="445787"/>
    <lineage>
        <taxon>Eukaryota</taxon>
        <taxon>Metazoa</taxon>
        <taxon>Chordata</taxon>
        <taxon>Craniata</taxon>
        <taxon>Vertebrata</taxon>
        <taxon>Euteleostomi</taxon>
        <taxon>Amphibia</taxon>
        <taxon>Batrachia</taxon>
        <taxon>Anura</taxon>
        <taxon>Pelobatoidea</taxon>
        <taxon>Megophryidae</taxon>
        <taxon>Leptobrachium</taxon>
    </lineage>
</organism>
<evidence type="ECO:0000259" key="4">
    <source>
        <dbReference type="Pfam" id="PF08840"/>
    </source>
</evidence>
<dbReference type="GO" id="GO:0006637">
    <property type="term" value="P:acyl-CoA metabolic process"/>
    <property type="evidence" value="ECO:0007669"/>
    <property type="project" value="TreeGrafter"/>
</dbReference>
<dbReference type="Ensembl" id="ENSLLET00000047313.1">
    <property type="protein sequence ID" value="ENSLLEP00000045491.1"/>
    <property type="gene ID" value="ENSLLEG00000028873.1"/>
</dbReference>
<dbReference type="Pfam" id="PF08840">
    <property type="entry name" value="BAAT_C"/>
    <property type="match status" value="2"/>
</dbReference>
<evidence type="ECO:0000256" key="1">
    <source>
        <dbReference type="ARBA" id="ARBA00006538"/>
    </source>
</evidence>
<sequence>MSYIRQTGGRSDTVLCTMQCFLKKPLLHHLFHCRTMAVSLQVFPGRCLYDEPLRLKACGLGPGQDVTLQTTMVDEGDETFTSTGRYRAGNNGELDFSQAPALEGGSFTGIEPEGPLWALEPQKRYRRYLRKDVLTPQPVNFTLYEGHQQPEKILARVTQERWLMGEGLRRIPVREGRVRGSLFLPPGPGPFPGVIEIQGTGGGLLEYKACLLANKGFAVLALAYYKFDDLPPDMKEFHLEYFEEAVNYMLLHPQIKGPGIGLLGHSKGGDLVLSMASFLKGISATVVVNSSISNIGAALRYKDIFIPATEYDARDGPFPGVIDMFGDDGGLVEYRSSLLASHGFASLALPYLAFEDLPPTMSEFQLEYFEQAAQFLARHPKVRGPGVGVLGTGKGADLALSMITFLPQVVAAVSISGCCANTAATLHFRDFTLPGLKYDMSRVKILDSAVFDVFESLNDPLDPSNSQCLIPVEQADGHFLFIVGEDDRNWKSSIYAKAAMDRLRRNGKGNFTLLSYPEAGHHIDPPCSPFCYAAIDRVLGVPIIGGGELQAHCQAQEDSWWKIQDFFNLHLKKQ</sequence>
<feature type="domain" description="Acyl-CoA thioester hydrolase/bile acid-CoA amino acid N-acetyltransferase" evidence="3">
    <location>
        <begin position="50"/>
        <end position="175"/>
    </location>
</feature>
<dbReference type="GO" id="GO:0047617">
    <property type="term" value="F:fatty acyl-CoA hydrolase activity"/>
    <property type="evidence" value="ECO:0007669"/>
    <property type="project" value="TreeGrafter"/>
</dbReference>
<reference evidence="5" key="1">
    <citation type="submission" date="2025-08" db="UniProtKB">
        <authorList>
            <consortium name="Ensembl"/>
        </authorList>
    </citation>
    <scope>IDENTIFICATION</scope>
</reference>
<comment type="similarity">
    <text evidence="1">Belongs to the C/M/P thioester hydrolase family.</text>
</comment>
<keyword evidence="2" id="KW-0443">Lipid metabolism</keyword>
<accession>A0A8C5R020</accession>
<dbReference type="AlphaFoldDB" id="A0A8C5R020"/>
<feature type="domain" description="BAAT/Acyl-CoA thioester hydrolase C-terminal" evidence="4">
    <location>
        <begin position="238"/>
        <end position="313"/>
    </location>
</feature>
<name>A0A8C5R020_9ANUR</name>
<keyword evidence="6" id="KW-1185">Reference proteome</keyword>
<dbReference type="InterPro" id="IPR029058">
    <property type="entry name" value="AB_hydrolase_fold"/>
</dbReference>
<feature type="domain" description="BAAT/Acyl-CoA thioester hydrolase C-terminal" evidence="4">
    <location>
        <begin position="365"/>
        <end position="572"/>
    </location>
</feature>
<evidence type="ECO:0000256" key="2">
    <source>
        <dbReference type="ARBA" id="ARBA00022832"/>
    </source>
</evidence>
<evidence type="ECO:0000259" key="3">
    <source>
        <dbReference type="Pfam" id="PF04775"/>
    </source>
</evidence>
<dbReference type="InterPro" id="IPR014940">
    <property type="entry name" value="BAAT_C"/>
</dbReference>
<reference evidence="5" key="2">
    <citation type="submission" date="2025-09" db="UniProtKB">
        <authorList>
            <consortium name="Ensembl"/>
        </authorList>
    </citation>
    <scope>IDENTIFICATION</scope>
</reference>
<evidence type="ECO:0008006" key="7">
    <source>
        <dbReference type="Google" id="ProtNLM"/>
    </source>
</evidence>
<proteinExistence type="inferred from homology"/>
<dbReference type="Gene3D" id="3.40.50.1820">
    <property type="entry name" value="alpha/beta hydrolase"/>
    <property type="match status" value="2"/>
</dbReference>
<dbReference type="InterPro" id="IPR006862">
    <property type="entry name" value="Thio_Ohase/aa_AcTrfase"/>
</dbReference>
<dbReference type="Gene3D" id="2.60.40.2240">
    <property type="entry name" value="Acyl-CoA thioester hydrolase/BAAT N-terminal domain"/>
    <property type="match status" value="1"/>
</dbReference>
<protein>
    <recommendedName>
        <fullName evidence="7">Acyl-coenzyme A thioesterase 1-like</fullName>
    </recommendedName>
</protein>
<dbReference type="GeneTree" id="ENSGT01010000222336"/>
<dbReference type="PANTHER" id="PTHR10824:SF17">
    <property type="entry name" value="ACYL-COENZYME A THIOESTERASE 6"/>
    <property type="match status" value="1"/>
</dbReference>
<dbReference type="InterPro" id="IPR042490">
    <property type="entry name" value="Thio_Ohase/BAAT_N"/>
</dbReference>
<dbReference type="GO" id="GO:0006631">
    <property type="term" value="P:fatty acid metabolic process"/>
    <property type="evidence" value="ECO:0007669"/>
    <property type="project" value="UniProtKB-KW"/>
</dbReference>
<evidence type="ECO:0000313" key="5">
    <source>
        <dbReference type="Ensembl" id="ENSLLEP00000045491.1"/>
    </source>
</evidence>